<reference evidence="1 2" key="1">
    <citation type="journal article" name="Sci. Rep.">
        <title>Genome-scale phylogenetic analyses confirm Olpidium as the closest living zoosporic fungus to the non-flagellated, terrestrial fungi.</title>
        <authorList>
            <person name="Chang Y."/>
            <person name="Rochon D."/>
            <person name="Sekimoto S."/>
            <person name="Wang Y."/>
            <person name="Chovatia M."/>
            <person name="Sandor L."/>
            <person name="Salamov A."/>
            <person name="Grigoriev I.V."/>
            <person name="Stajich J.E."/>
            <person name="Spatafora J.W."/>
        </authorList>
    </citation>
    <scope>NUCLEOTIDE SEQUENCE [LARGE SCALE GENOMIC DNA]</scope>
    <source>
        <strain evidence="1">S191</strain>
    </source>
</reference>
<dbReference type="AlphaFoldDB" id="A0A8H7ZXT7"/>
<name>A0A8H7ZXT7_9FUNG</name>
<sequence length="238" mass="27062">MMSSTDGREAASGLSKTVIRSLSSWSTRGARPGSRSFSSGKSTLREHANKVDLLLERIDVVRLLVRQFRETEIVEQYSQGPHVRLVTVFRKILPLLVHCRPSVASEAPFLAVDELAKARKSQFGRTFNQFRGDKFQGSRRAGSVPVGQLREYLAFPEIRQQDGRAAQAKVDRGERRAREARSKIWYLQEAKRAQKPPRLRHGRERQNVHFVRVGGVLEIEQEIGRLQVAMYDAVPVKM</sequence>
<comment type="caution">
    <text evidence="1">The sequence shown here is derived from an EMBL/GenBank/DDBJ whole genome shotgun (WGS) entry which is preliminary data.</text>
</comment>
<evidence type="ECO:0000313" key="2">
    <source>
        <dbReference type="Proteomes" id="UP000673691"/>
    </source>
</evidence>
<dbReference type="Proteomes" id="UP000673691">
    <property type="component" value="Unassembled WGS sequence"/>
</dbReference>
<dbReference type="EMBL" id="JAEFCI010004106">
    <property type="protein sequence ID" value="KAG5461162.1"/>
    <property type="molecule type" value="Genomic_DNA"/>
</dbReference>
<keyword evidence="2" id="KW-1185">Reference proteome</keyword>
<evidence type="ECO:0000313" key="1">
    <source>
        <dbReference type="EMBL" id="KAG5461162.1"/>
    </source>
</evidence>
<proteinExistence type="predicted"/>
<gene>
    <name evidence="1" type="ORF">BJ554DRAFT_6690</name>
</gene>
<organism evidence="1 2">
    <name type="scientific">Olpidium bornovanus</name>
    <dbReference type="NCBI Taxonomy" id="278681"/>
    <lineage>
        <taxon>Eukaryota</taxon>
        <taxon>Fungi</taxon>
        <taxon>Fungi incertae sedis</taxon>
        <taxon>Olpidiomycota</taxon>
        <taxon>Olpidiomycotina</taxon>
        <taxon>Olpidiomycetes</taxon>
        <taxon>Olpidiales</taxon>
        <taxon>Olpidiaceae</taxon>
        <taxon>Olpidium</taxon>
    </lineage>
</organism>
<accession>A0A8H7ZXT7</accession>
<protein>
    <submittedName>
        <fullName evidence="1">Uncharacterized protein</fullName>
    </submittedName>
</protein>